<protein>
    <submittedName>
        <fullName evidence="3">Uncharacterized protein</fullName>
    </submittedName>
</protein>
<keyword evidence="4" id="KW-1185">Reference proteome</keyword>
<name>I3YRP0_AEQSU</name>
<evidence type="ECO:0000256" key="2">
    <source>
        <dbReference type="SAM" id="SignalP"/>
    </source>
</evidence>
<gene>
    <name evidence="3" type="ordered locus">Aeqsu_0130</name>
</gene>
<accession>I3YRP0</accession>
<dbReference type="AlphaFoldDB" id="I3YRP0"/>
<dbReference type="OrthoDB" id="678322at2"/>
<keyword evidence="1" id="KW-1133">Transmembrane helix</keyword>
<evidence type="ECO:0000256" key="1">
    <source>
        <dbReference type="SAM" id="Phobius"/>
    </source>
</evidence>
<sequence>MKKILSIFTILIFLGNQLSWACDVCEKNQPAGFENITHGPGPSGTLDYIIIWVGIIIVAATLFLSLKYLIRPKENNPDHIKNIVKNEGF</sequence>
<dbReference type="HOGENOM" id="CLU_2480163_0_0_10"/>
<dbReference type="Proteomes" id="UP000006049">
    <property type="component" value="Chromosome"/>
</dbReference>
<keyword evidence="1" id="KW-0472">Membrane</keyword>
<reference evidence="3 4" key="1">
    <citation type="submission" date="2012-06" db="EMBL/GenBank/DDBJ databases">
        <title>The complete genome of Aequorivita sublithincola DSM 14238.</title>
        <authorList>
            <consortium name="US DOE Joint Genome Institute (JGI-PGF)"/>
            <person name="Lucas S."/>
            <person name="Copeland A."/>
            <person name="Lapidus A."/>
            <person name="Goodwin L."/>
            <person name="Pitluck S."/>
            <person name="Peters L."/>
            <person name="Munk A.C.C."/>
            <person name="Kyrpides N."/>
            <person name="Mavromatis K."/>
            <person name="Pagani I."/>
            <person name="Ivanova N."/>
            <person name="Ovchinnikova G."/>
            <person name="Zeytun A."/>
            <person name="Detter J.C."/>
            <person name="Han C."/>
            <person name="Land M."/>
            <person name="Hauser L."/>
            <person name="Markowitz V."/>
            <person name="Cheng J.-F."/>
            <person name="Hugenholtz P."/>
            <person name="Woyke T."/>
            <person name="Wu D."/>
            <person name="Tindall B."/>
            <person name="Faehnrich R."/>
            <person name="Brambilla E."/>
            <person name="Klenk H.-P."/>
            <person name="Eisen J.A."/>
        </authorList>
    </citation>
    <scope>NUCLEOTIDE SEQUENCE [LARGE SCALE GENOMIC DNA]</scope>
    <source>
        <strain evidence="4">DSM 14238 / LMG 21431 / ACAM 643 / 9-3</strain>
    </source>
</reference>
<keyword evidence="2" id="KW-0732">Signal</keyword>
<keyword evidence="1" id="KW-0812">Transmembrane</keyword>
<organism evidence="3 4">
    <name type="scientific">Aequorivita sublithincola (strain DSM 14238 / LMG 21431 / ACAM 643 / 9-3)</name>
    <dbReference type="NCBI Taxonomy" id="746697"/>
    <lineage>
        <taxon>Bacteria</taxon>
        <taxon>Pseudomonadati</taxon>
        <taxon>Bacteroidota</taxon>
        <taxon>Flavobacteriia</taxon>
        <taxon>Flavobacteriales</taxon>
        <taxon>Flavobacteriaceae</taxon>
        <taxon>Aequorivita</taxon>
    </lineage>
</organism>
<dbReference type="eggNOG" id="ENOG5033018">
    <property type="taxonomic scope" value="Bacteria"/>
</dbReference>
<dbReference type="RefSeq" id="WP_014780916.1">
    <property type="nucleotide sequence ID" value="NC_018013.1"/>
</dbReference>
<dbReference type="EMBL" id="CP003280">
    <property type="protein sequence ID" value="AFL79658.1"/>
    <property type="molecule type" value="Genomic_DNA"/>
</dbReference>
<feature type="transmembrane region" description="Helical" evidence="1">
    <location>
        <begin position="45"/>
        <end position="66"/>
    </location>
</feature>
<proteinExistence type="predicted"/>
<feature type="chain" id="PRO_5003682957" evidence="2">
    <location>
        <begin position="22"/>
        <end position="89"/>
    </location>
</feature>
<evidence type="ECO:0000313" key="3">
    <source>
        <dbReference type="EMBL" id="AFL79658.1"/>
    </source>
</evidence>
<feature type="signal peptide" evidence="2">
    <location>
        <begin position="1"/>
        <end position="21"/>
    </location>
</feature>
<evidence type="ECO:0000313" key="4">
    <source>
        <dbReference type="Proteomes" id="UP000006049"/>
    </source>
</evidence>
<dbReference type="KEGG" id="asl:Aeqsu_0130"/>
<dbReference type="STRING" id="746697.Aeqsu_0130"/>